<dbReference type="PANTHER" id="PTHR43464:SF19">
    <property type="entry name" value="UBIQUINONE BIOSYNTHESIS O-METHYLTRANSFERASE, MITOCHONDRIAL"/>
    <property type="match status" value="1"/>
</dbReference>
<keyword evidence="6" id="KW-1185">Reference proteome</keyword>
<accession>A0A5S9NPL1</accession>
<dbReference type="AlphaFoldDB" id="A0A5S9NPL1"/>
<dbReference type="SUPFAM" id="SSF53335">
    <property type="entry name" value="S-adenosyl-L-methionine-dependent methyltransferases"/>
    <property type="match status" value="1"/>
</dbReference>
<dbReference type="InterPro" id="IPR041698">
    <property type="entry name" value="Methyltransf_25"/>
</dbReference>
<evidence type="ECO:0000313" key="6">
    <source>
        <dbReference type="Proteomes" id="UP000441399"/>
    </source>
</evidence>
<evidence type="ECO:0000256" key="1">
    <source>
        <dbReference type="ARBA" id="ARBA00022603"/>
    </source>
</evidence>
<keyword evidence="1" id="KW-0489">Methyltransferase</keyword>
<organism evidence="5 6">
    <name type="scientific">BD1-7 clade bacterium</name>
    <dbReference type="NCBI Taxonomy" id="2029982"/>
    <lineage>
        <taxon>Bacteria</taxon>
        <taxon>Pseudomonadati</taxon>
        <taxon>Pseudomonadota</taxon>
        <taxon>Gammaproteobacteria</taxon>
        <taxon>Cellvibrionales</taxon>
        <taxon>Spongiibacteraceae</taxon>
        <taxon>BD1-7 clade</taxon>
    </lineage>
</organism>
<gene>
    <name evidence="5" type="ORF">OPDIPICF_03798</name>
</gene>
<proteinExistence type="predicted"/>
<dbReference type="PANTHER" id="PTHR43464">
    <property type="entry name" value="METHYLTRANSFERASE"/>
    <property type="match status" value="1"/>
</dbReference>
<evidence type="ECO:0000256" key="3">
    <source>
        <dbReference type="ARBA" id="ARBA00022691"/>
    </source>
</evidence>
<sequence>MNHQEGMTLERFQHEYDGHPSWDTGKPQHYFIDAFMQRVPESPVLDIGCGTGILSKFVADLGCGVLGIDFASKAIEIASDKYADCLPELAFKVHDVFALDEIGMTFGTILDCCFFHTLDDPSRTQYTQMLHQVLAPGGRIYLLNLAIALPSPTAPRATTEADIVAHFDSGWSIIELGSTRVDNTLAPDGLPGTFACIEKTP</sequence>
<dbReference type="Pfam" id="PF13649">
    <property type="entry name" value="Methyltransf_25"/>
    <property type="match status" value="1"/>
</dbReference>
<dbReference type="OrthoDB" id="5642573at2"/>
<evidence type="ECO:0000259" key="4">
    <source>
        <dbReference type="Pfam" id="PF13649"/>
    </source>
</evidence>
<evidence type="ECO:0000256" key="2">
    <source>
        <dbReference type="ARBA" id="ARBA00022679"/>
    </source>
</evidence>
<reference evidence="5 6" key="1">
    <citation type="submission" date="2019-11" db="EMBL/GenBank/DDBJ databases">
        <authorList>
            <person name="Holert J."/>
        </authorList>
    </citation>
    <scope>NUCLEOTIDE SEQUENCE [LARGE SCALE GENOMIC DNA]</scope>
    <source>
        <strain evidence="5">SB11_3</strain>
    </source>
</reference>
<keyword evidence="2" id="KW-0808">Transferase</keyword>
<dbReference type="Proteomes" id="UP000441399">
    <property type="component" value="Unassembled WGS sequence"/>
</dbReference>
<feature type="domain" description="Methyltransferase" evidence="4">
    <location>
        <begin position="44"/>
        <end position="138"/>
    </location>
</feature>
<dbReference type="EMBL" id="CACSIO010000002">
    <property type="protein sequence ID" value="CAA0092344.1"/>
    <property type="molecule type" value="Genomic_DNA"/>
</dbReference>
<protein>
    <recommendedName>
        <fullName evidence="4">Methyltransferase domain-containing protein</fullName>
    </recommendedName>
</protein>
<dbReference type="CDD" id="cd02440">
    <property type="entry name" value="AdoMet_MTases"/>
    <property type="match status" value="1"/>
</dbReference>
<dbReference type="Gene3D" id="3.40.50.150">
    <property type="entry name" value="Vaccinia Virus protein VP39"/>
    <property type="match status" value="1"/>
</dbReference>
<name>A0A5S9NPL1_9GAMM</name>
<dbReference type="InterPro" id="IPR029063">
    <property type="entry name" value="SAM-dependent_MTases_sf"/>
</dbReference>
<dbReference type="GO" id="GO:0032259">
    <property type="term" value="P:methylation"/>
    <property type="evidence" value="ECO:0007669"/>
    <property type="project" value="UniProtKB-KW"/>
</dbReference>
<keyword evidence="3" id="KW-0949">S-adenosyl-L-methionine</keyword>
<dbReference type="GO" id="GO:0008168">
    <property type="term" value="F:methyltransferase activity"/>
    <property type="evidence" value="ECO:0007669"/>
    <property type="project" value="UniProtKB-KW"/>
</dbReference>
<evidence type="ECO:0000313" key="5">
    <source>
        <dbReference type="EMBL" id="CAA0092344.1"/>
    </source>
</evidence>